<protein>
    <recommendedName>
        <fullName evidence="4">Flagellar hook-length control protein FliK</fullName>
    </recommendedName>
</protein>
<evidence type="ECO:0000313" key="3">
    <source>
        <dbReference type="Proteomes" id="UP000806285"/>
    </source>
</evidence>
<feature type="region of interest" description="Disordered" evidence="1">
    <location>
        <begin position="1"/>
        <end position="78"/>
    </location>
</feature>
<gene>
    <name evidence="2" type="ORF">IM787_06415</name>
</gene>
<comment type="caution">
    <text evidence="2">The sequence shown here is derived from an EMBL/GenBank/DDBJ whole genome shotgun (WGS) entry which is preliminary data.</text>
</comment>
<dbReference type="Proteomes" id="UP000806285">
    <property type="component" value="Unassembled WGS sequence"/>
</dbReference>
<evidence type="ECO:0000256" key="1">
    <source>
        <dbReference type="SAM" id="MobiDB-lite"/>
    </source>
</evidence>
<feature type="compositionally biased region" description="Basic and acidic residues" evidence="1">
    <location>
        <begin position="29"/>
        <end position="38"/>
    </location>
</feature>
<feature type="compositionally biased region" description="Low complexity" evidence="1">
    <location>
        <begin position="17"/>
        <end position="28"/>
    </location>
</feature>
<evidence type="ECO:0008006" key="4">
    <source>
        <dbReference type="Google" id="ProtNLM"/>
    </source>
</evidence>
<organism evidence="2 3">
    <name type="scientific">Ramlibacter pallidus</name>
    <dbReference type="NCBI Taxonomy" id="2780087"/>
    <lineage>
        <taxon>Bacteria</taxon>
        <taxon>Pseudomonadati</taxon>
        <taxon>Pseudomonadota</taxon>
        <taxon>Betaproteobacteria</taxon>
        <taxon>Burkholderiales</taxon>
        <taxon>Comamonadaceae</taxon>
        <taxon>Ramlibacter</taxon>
    </lineage>
</organism>
<reference evidence="2 3" key="1">
    <citation type="submission" date="2020-10" db="EMBL/GenBank/DDBJ databases">
        <title>Ramlibacter sp. HM2 16S ribosomal RNA gene Genome sequencing and assembly.</title>
        <authorList>
            <person name="Kang M."/>
        </authorList>
    </citation>
    <scope>NUCLEOTIDE SEQUENCE [LARGE SCALE GENOMIC DNA]</scope>
    <source>
        <strain evidence="2 3">HM2</strain>
    </source>
</reference>
<dbReference type="EMBL" id="JADDIV010000002">
    <property type="protein sequence ID" value="MBE7367189.1"/>
    <property type="molecule type" value="Genomic_DNA"/>
</dbReference>
<accession>A0ABR9S255</accession>
<sequence>MNVVNPFMVPPPPEPRSPAAAANGGEAQAWRREMEKAQATEWFHGGADRAPTRHPGDAREKVPGQAGGHGPVPKPGAMQAPAFLVASPAHAPGSSESLRLPGPVHPAFPLAPSFDLQAPAMAAASGIGGAVSAVSFSVQGPLRAGTAAALVAVPVPPGGEPEPRSGLRMHMEHGPHGTTVWLGVDGDAASVAARAWALVTDLRRELQASGRPLHAVVCNGRTLFQAGEFFPSKEP</sequence>
<proteinExistence type="predicted"/>
<name>A0ABR9S255_9BURK</name>
<keyword evidence="3" id="KW-1185">Reference proteome</keyword>
<feature type="compositionally biased region" description="Basic and acidic residues" evidence="1">
    <location>
        <begin position="46"/>
        <end position="62"/>
    </location>
</feature>
<dbReference type="RefSeq" id="WP_193675815.1">
    <property type="nucleotide sequence ID" value="NZ_JADDIV010000002.1"/>
</dbReference>
<evidence type="ECO:0000313" key="2">
    <source>
        <dbReference type="EMBL" id="MBE7367189.1"/>
    </source>
</evidence>